<dbReference type="AlphaFoldDB" id="A0A3Q4GAH0"/>
<feature type="compositionally biased region" description="Polar residues" evidence="5">
    <location>
        <begin position="165"/>
        <end position="177"/>
    </location>
</feature>
<protein>
    <recommendedName>
        <fullName evidence="3">Ashwin</fullName>
    </recommendedName>
</protein>
<dbReference type="Proteomes" id="UP000261580">
    <property type="component" value="Unassembled WGS sequence"/>
</dbReference>
<organism evidence="6 7">
    <name type="scientific">Neolamprologus brichardi</name>
    <name type="common">Fairy cichlid</name>
    <name type="synonym">Lamprologus brichardi</name>
    <dbReference type="NCBI Taxonomy" id="32507"/>
    <lineage>
        <taxon>Eukaryota</taxon>
        <taxon>Metazoa</taxon>
        <taxon>Chordata</taxon>
        <taxon>Craniata</taxon>
        <taxon>Vertebrata</taxon>
        <taxon>Euteleostomi</taxon>
        <taxon>Actinopterygii</taxon>
        <taxon>Neopterygii</taxon>
        <taxon>Teleostei</taxon>
        <taxon>Neoteleostei</taxon>
        <taxon>Acanthomorphata</taxon>
        <taxon>Ovalentaria</taxon>
        <taxon>Cichlomorphae</taxon>
        <taxon>Cichliformes</taxon>
        <taxon>Cichlidae</taxon>
        <taxon>African cichlids</taxon>
        <taxon>Pseudocrenilabrinae</taxon>
        <taxon>Lamprologini</taxon>
        <taxon>Neolamprologus</taxon>
    </lineage>
</organism>
<name>A0A3Q4GAH0_NEOBR</name>
<evidence type="ECO:0000256" key="3">
    <source>
        <dbReference type="ARBA" id="ARBA00015134"/>
    </source>
</evidence>
<feature type="region of interest" description="Disordered" evidence="5">
    <location>
        <begin position="63"/>
        <end position="198"/>
    </location>
</feature>
<evidence type="ECO:0000313" key="7">
    <source>
        <dbReference type="Proteomes" id="UP000261580"/>
    </source>
</evidence>
<evidence type="ECO:0000256" key="1">
    <source>
        <dbReference type="ARBA" id="ARBA00004123"/>
    </source>
</evidence>
<feature type="compositionally biased region" description="Low complexity" evidence="5">
    <location>
        <begin position="142"/>
        <end position="154"/>
    </location>
</feature>
<keyword evidence="7" id="KW-1185">Reference proteome</keyword>
<feature type="compositionally biased region" description="Basic residues" evidence="5">
    <location>
        <begin position="80"/>
        <end position="94"/>
    </location>
</feature>
<dbReference type="PANTHER" id="PTHR28359">
    <property type="entry name" value="ASHWIN"/>
    <property type="match status" value="1"/>
</dbReference>
<dbReference type="STRING" id="32507.ENSNBRP00000005915"/>
<keyword evidence="4" id="KW-0539">Nucleus</keyword>
<evidence type="ECO:0000256" key="2">
    <source>
        <dbReference type="ARBA" id="ARBA00007855"/>
    </source>
</evidence>
<dbReference type="PANTHER" id="PTHR28359:SF1">
    <property type="entry name" value="ASHWIN"/>
    <property type="match status" value="1"/>
</dbReference>
<comment type="subcellular location">
    <subcellularLocation>
        <location evidence="1">Nucleus</location>
    </subcellularLocation>
</comment>
<dbReference type="GO" id="GO:0048598">
    <property type="term" value="P:embryonic morphogenesis"/>
    <property type="evidence" value="ECO:0007669"/>
    <property type="project" value="InterPro"/>
</dbReference>
<dbReference type="GeneTree" id="ENSGT00390000007488"/>
<dbReference type="Ensembl" id="ENSNBRT00000006097.1">
    <property type="protein sequence ID" value="ENSNBRP00000005915.1"/>
    <property type="gene ID" value="ENSNBRG00000004648.1"/>
</dbReference>
<dbReference type="GO" id="GO:0072669">
    <property type="term" value="C:tRNA-splicing ligase complex"/>
    <property type="evidence" value="ECO:0007669"/>
    <property type="project" value="InterPro"/>
</dbReference>
<reference evidence="6" key="1">
    <citation type="submission" date="2025-08" db="UniProtKB">
        <authorList>
            <consortium name="Ensembl"/>
        </authorList>
    </citation>
    <scope>IDENTIFICATION</scope>
</reference>
<evidence type="ECO:0000313" key="6">
    <source>
        <dbReference type="Ensembl" id="ENSNBRP00000005915.1"/>
    </source>
</evidence>
<dbReference type="Bgee" id="ENSNBRG00000004648">
    <property type="expression patterns" value="Expressed in brain and 1 other cell type or tissue"/>
</dbReference>
<evidence type="ECO:0000256" key="4">
    <source>
        <dbReference type="ARBA" id="ARBA00023242"/>
    </source>
</evidence>
<accession>A0A3Q4GAH0</accession>
<dbReference type="Pfam" id="PF15323">
    <property type="entry name" value="Ashwin"/>
    <property type="match status" value="1"/>
</dbReference>
<proteinExistence type="inferred from homology"/>
<comment type="similarity">
    <text evidence="2">Belongs to the ashwin family.</text>
</comment>
<dbReference type="GO" id="GO:0005634">
    <property type="term" value="C:nucleus"/>
    <property type="evidence" value="ECO:0007669"/>
    <property type="project" value="UniProtKB-SubCell"/>
</dbReference>
<sequence length="198" mass="21879">MATSTGQNGKAAGTSDADLLLHPELLSQDFMRLVLNEVSRRDQLTELYLRHIIPLPQRTLPNTRWGRRMEKSRGKQTPFVKRKHSSSDHSRKRPLIVYDGSSSHSGPLKVKKPEGSIVSIGSNDRLKPPPAANLSNPIRKLSGNTSSSPSSQRSSDTKNLKREANTSVGTSLLSYSCTKKGALKSPEVKNKIQRVTWP</sequence>
<evidence type="ECO:0000256" key="5">
    <source>
        <dbReference type="SAM" id="MobiDB-lite"/>
    </source>
</evidence>
<dbReference type="OMA" id="SRWGKRM"/>
<reference evidence="6" key="2">
    <citation type="submission" date="2025-09" db="UniProtKB">
        <authorList>
            <consortium name="Ensembl"/>
        </authorList>
    </citation>
    <scope>IDENTIFICATION</scope>
</reference>
<feature type="compositionally biased region" description="Basic and acidic residues" evidence="5">
    <location>
        <begin position="155"/>
        <end position="164"/>
    </location>
</feature>
<dbReference type="InterPro" id="IPR024887">
    <property type="entry name" value="Ashwin"/>
</dbReference>